<keyword evidence="2" id="KW-1133">Transmembrane helix</keyword>
<feature type="compositionally biased region" description="Polar residues" evidence="1">
    <location>
        <begin position="218"/>
        <end position="227"/>
    </location>
</feature>
<dbReference type="EMBL" id="JAMQBK010000031">
    <property type="protein sequence ID" value="MCM2371403.1"/>
    <property type="molecule type" value="Genomic_DNA"/>
</dbReference>
<accession>A0ABT0U3I4</accession>
<name>A0ABT0U3I4_9BACT</name>
<feature type="compositionally biased region" description="Polar residues" evidence="1">
    <location>
        <begin position="527"/>
        <end position="550"/>
    </location>
</feature>
<gene>
    <name evidence="3" type="ORF">NB063_12390</name>
</gene>
<feature type="region of interest" description="Disordered" evidence="1">
    <location>
        <begin position="453"/>
        <end position="643"/>
    </location>
</feature>
<feature type="compositionally biased region" description="Low complexity" evidence="1">
    <location>
        <begin position="290"/>
        <end position="320"/>
    </location>
</feature>
<evidence type="ECO:0000313" key="3">
    <source>
        <dbReference type="EMBL" id="MCM2371403.1"/>
    </source>
</evidence>
<feature type="compositionally biased region" description="Polar residues" evidence="1">
    <location>
        <begin position="585"/>
        <end position="597"/>
    </location>
</feature>
<organism evidence="3 4">
    <name type="scientific">Aporhodopirellula aestuarii</name>
    <dbReference type="NCBI Taxonomy" id="2950107"/>
    <lineage>
        <taxon>Bacteria</taxon>
        <taxon>Pseudomonadati</taxon>
        <taxon>Planctomycetota</taxon>
        <taxon>Planctomycetia</taxon>
        <taxon>Pirellulales</taxon>
        <taxon>Pirellulaceae</taxon>
        <taxon>Aporhodopirellula</taxon>
    </lineage>
</organism>
<feature type="compositionally biased region" description="Low complexity" evidence="1">
    <location>
        <begin position="391"/>
        <end position="401"/>
    </location>
</feature>
<feature type="compositionally biased region" description="Polar residues" evidence="1">
    <location>
        <begin position="560"/>
        <end position="569"/>
    </location>
</feature>
<feature type="compositionally biased region" description="Low complexity" evidence="1">
    <location>
        <begin position="264"/>
        <end position="277"/>
    </location>
</feature>
<evidence type="ECO:0000256" key="2">
    <source>
        <dbReference type="SAM" id="Phobius"/>
    </source>
</evidence>
<sequence>MSGAVMLLMAATIGITYGWTPDGGDGVKYIIQIPPDKVEQVVRSGEISSRIPAEVRSHVSEIVVRIGHGSVPRITPSNLSSTAPAPSRDPNILAAADRTPVPIPAMGDPSELRPIRGYESPSTAMMKPAPQSDGWNLPGGFGMTPAANSNSAGPSTNFGQVARETANNMVDQAQNAIDASRQQVGQNFNATTERISEAANSQLQSTANNLRDSASQLFSGNARTTSSESDDPRARLSQNSSSANQPANRPSTDPYARNTEPRAGYPGTGYPNTTGGNDAATTPRSRAGMPSTTTASTSSSNNSPYASTAQSTGGQTGTAADTWYDLRNGSRRRPSTDPVDANNEPVSGGGIAGSNFGRLPAGLQNDTSTRTGGSTNNTSSTQYAGTNYGDSSSRSGTSSTGVDYDPNLSPAQAARLPINGYSFDAENYPVDRQGYRLDSYGRRIDRQGRLLTAVDNMAGPNTPASYGNNQRDTTSTSTYASNSNQPPQNNNSGPSNGATNPYGNNGTYPYNSSQLVQPPLAPPNGNLAGNTTGNPATQYPGQQYPTSPYPASQYPMGGTYPTNSGQSGVTAPGYPQYPDPRMVSLTGQNGNTNNSAGPTLPPIGGGSARGGDDRQSPSDRGSSLDRLANSGSALAGGPSDPMRTTEQVAAQPIFNALLLLSIVANVYLLFWLKNLRLQFRDMVATKRAAAAGSSLATGI</sequence>
<keyword evidence="2" id="KW-0812">Transmembrane</keyword>
<keyword evidence="2" id="KW-0472">Membrane</keyword>
<feature type="compositionally biased region" description="Polar residues" evidence="1">
    <location>
        <begin position="462"/>
        <end position="472"/>
    </location>
</feature>
<proteinExistence type="predicted"/>
<reference evidence="3 4" key="1">
    <citation type="journal article" date="2022" name="Syst. Appl. Microbiol.">
        <title>Rhodopirellula aestuarii sp. nov., a novel member of the genus Rhodopirellula isolated from brackish sediments collected in the Tagus River estuary, Portugal.</title>
        <authorList>
            <person name="Vitorino I.R."/>
            <person name="Klimek D."/>
            <person name="Calusinska M."/>
            <person name="Lobo-da-Cunha A."/>
            <person name="Vasconcelos V."/>
            <person name="Lage O.M."/>
        </authorList>
    </citation>
    <scope>NUCLEOTIDE SEQUENCE [LARGE SCALE GENOMIC DNA]</scope>
    <source>
        <strain evidence="3 4">ICT_H3.1</strain>
    </source>
</reference>
<dbReference type="RefSeq" id="WP_250929036.1">
    <property type="nucleotide sequence ID" value="NZ_JAMQBK010000031.1"/>
</dbReference>
<evidence type="ECO:0000256" key="1">
    <source>
        <dbReference type="SAM" id="MobiDB-lite"/>
    </source>
</evidence>
<feature type="compositionally biased region" description="Low complexity" evidence="1">
    <location>
        <begin position="367"/>
        <end position="381"/>
    </location>
</feature>
<feature type="compositionally biased region" description="Low complexity" evidence="1">
    <location>
        <begin position="473"/>
        <end position="513"/>
    </location>
</feature>
<feature type="region of interest" description="Disordered" evidence="1">
    <location>
        <begin position="218"/>
        <end position="408"/>
    </location>
</feature>
<feature type="transmembrane region" description="Helical" evidence="2">
    <location>
        <begin position="653"/>
        <end position="672"/>
    </location>
</feature>
<evidence type="ECO:0000313" key="4">
    <source>
        <dbReference type="Proteomes" id="UP001202961"/>
    </source>
</evidence>
<dbReference type="Proteomes" id="UP001202961">
    <property type="component" value="Unassembled WGS sequence"/>
</dbReference>
<keyword evidence="4" id="KW-1185">Reference proteome</keyword>
<comment type="caution">
    <text evidence="3">The sequence shown here is derived from an EMBL/GenBank/DDBJ whole genome shotgun (WGS) entry which is preliminary data.</text>
</comment>
<protein>
    <submittedName>
        <fullName evidence="3">Mu-protocadherin</fullName>
    </submittedName>
</protein>
<feature type="compositionally biased region" description="Low complexity" evidence="1">
    <location>
        <begin position="237"/>
        <end position="251"/>
    </location>
</feature>